<comment type="subcellular location">
    <subcellularLocation>
        <location evidence="1">Cell membrane</location>
        <topology evidence="1">Multi-pass membrane protein</topology>
    </subcellularLocation>
</comment>
<feature type="transmembrane region" description="Helical" evidence="5">
    <location>
        <begin position="126"/>
        <end position="145"/>
    </location>
</feature>
<keyword evidence="8" id="KW-1185">Reference proteome</keyword>
<proteinExistence type="predicted"/>
<evidence type="ECO:0000256" key="1">
    <source>
        <dbReference type="ARBA" id="ARBA00004651"/>
    </source>
</evidence>
<dbReference type="GO" id="GO:0034040">
    <property type="term" value="F:ATPase-coupled lipid transmembrane transporter activity"/>
    <property type="evidence" value="ECO:0007669"/>
    <property type="project" value="TreeGrafter"/>
</dbReference>
<dbReference type="InterPro" id="IPR011527">
    <property type="entry name" value="ABC1_TM_dom"/>
</dbReference>
<reference evidence="8" key="1">
    <citation type="submission" date="2011-03" db="EMBL/GenBank/DDBJ databases">
        <title>Draft genome sequence of Brevundimonas diminuta.</title>
        <authorList>
            <person name="Brown P.J.B."/>
            <person name="Buechlein A."/>
            <person name="Hemmerich C."/>
            <person name="Brun Y.V."/>
        </authorList>
    </citation>
    <scope>NUCLEOTIDE SEQUENCE [LARGE SCALE GENOMIC DNA]</scope>
    <source>
        <strain evidence="8">C19</strain>
    </source>
</reference>
<dbReference type="HOGENOM" id="CLU_516673_0_0_5"/>
<evidence type="ECO:0000259" key="6">
    <source>
        <dbReference type="PROSITE" id="PS50929"/>
    </source>
</evidence>
<dbReference type="SUPFAM" id="SSF90123">
    <property type="entry name" value="ABC transporter transmembrane region"/>
    <property type="match status" value="1"/>
</dbReference>
<dbReference type="RefSeq" id="WP_006271018.1">
    <property type="nucleotide sequence ID" value="NZ_GL883077.1"/>
</dbReference>
<dbReference type="GO" id="GO:0140359">
    <property type="term" value="F:ABC-type transporter activity"/>
    <property type="evidence" value="ECO:0007669"/>
    <property type="project" value="InterPro"/>
</dbReference>
<dbReference type="EMBL" id="GL883077">
    <property type="protein sequence ID" value="EGF91852.1"/>
    <property type="molecule type" value="Genomic_DNA"/>
</dbReference>
<dbReference type="PANTHER" id="PTHR24221:SF654">
    <property type="entry name" value="ATP-BINDING CASSETTE SUB-FAMILY B MEMBER 6"/>
    <property type="match status" value="1"/>
</dbReference>
<dbReference type="InterPro" id="IPR027417">
    <property type="entry name" value="P-loop_NTPase"/>
</dbReference>
<evidence type="ECO:0000256" key="3">
    <source>
        <dbReference type="ARBA" id="ARBA00022989"/>
    </source>
</evidence>
<evidence type="ECO:0000256" key="2">
    <source>
        <dbReference type="ARBA" id="ARBA00022692"/>
    </source>
</evidence>
<feature type="transmembrane region" description="Helical" evidence="5">
    <location>
        <begin position="151"/>
        <end position="170"/>
    </location>
</feature>
<name>F4QIU3_9CAUL</name>
<dbReference type="OrthoDB" id="8541474at2"/>
<feature type="transmembrane region" description="Helical" evidence="5">
    <location>
        <begin position="12"/>
        <end position="34"/>
    </location>
</feature>
<keyword evidence="4 5" id="KW-0472">Membrane</keyword>
<evidence type="ECO:0000313" key="8">
    <source>
        <dbReference type="Proteomes" id="UP000006512"/>
    </source>
</evidence>
<feature type="domain" description="ABC transmembrane type-1" evidence="6">
    <location>
        <begin position="11"/>
        <end position="288"/>
    </location>
</feature>
<dbReference type="SUPFAM" id="SSF52540">
    <property type="entry name" value="P-loop containing nucleoside triphosphate hydrolases"/>
    <property type="match status" value="1"/>
</dbReference>
<evidence type="ECO:0000313" key="7">
    <source>
        <dbReference type="EMBL" id="EGF91852.1"/>
    </source>
</evidence>
<dbReference type="InterPro" id="IPR039421">
    <property type="entry name" value="Type_1_exporter"/>
</dbReference>
<dbReference type="Pfam" id="PF00664">
    <property type="entry name" value="ABC_membrane"/>
    <property type="match status" value="1"/>
</dbReference>
<dbReference type="InterPro" id="IPR036640">
    <property type="entry name" value="ABC1_TM_sf"/>
</dbReference>
<evidence type="ECO:0000256" key="4">
    <source>
        <dbReference type="ARBA" id="ARBA00023136"/>
    </source>
</evidence>
<feature type="transmembrane region" description="Helical" evidence="5">
    <location>
        <begin position="46"/>
        <end position="68"/>
    </location>
</feature>
<sequence length="529" mass="56314">MPPLFSPRRRWLAAAILGIGLGQAALGILGAMALTEMLRAVAANTGLAPAPAIGFGLMACLLAGLEWVKRVATEAMGLDVARDIRLHLLEALLRQQPLSAASRSHASTMLPFMGDLTALRQWISDGVARGMVAVLIMVCLSAWIGFQSLSLSLVVLAPMCLAMVAMLWICRPLHDSARRQRTLRGQLATLIDDRVRNAITVRAMGGEEREMKRMARRIDGFNRISLQRAGHVGRLRSASALGGQAIVLAGFGYGALLVRGGEIDLHHLVGLMSLAGLMATALSDVARAAELTVPGLIAWQRLRGRMSEHVSSTQPAGGRRRAETGLTVETLMTAGTTRPFSARVGNGEVVLLDGGSSAQRTGLLLSLAGLAGPVAARVRMDGRPVHGLKPSRRRNLIGIASPAVPLLRAAMATNLAYRVRSRARPSAEELARDLGPVTESVASLVRAMAGRPRLLLLDGVDAGLTADQQEVMVDYLRHWPGVVVMTAATRGLADCATRHWRLSDDGLVEEAPPAPTPVTAPVVQLFPHT</sequence>
<dbReference type="Gene3D" id="3.40.50.300">
    <property type="entry name" value="P-loop containing nucleotide triphosphate hydrolases"/>
    <property type="match status" value="2"/>
</dbReference>
<accession>F4QIU3</accession>
<gene>
    <name evidence="7" type="ORF">ABI_02840</name>
</gene>
<dbReference type="GO" id="GO:0005524">
    <property type="term" value="F:ATP binding"/>
    <property type="evidence" value="ECO:0007669"/>
    <property type="project" value="InterPro"/>
</dbReference>
<dbReference type="Proteomes" id="UP000006512">
    <property type="component" value="Unassembled WGS sequence"/>
</dbReference>
<dbReference type="STRING" id="715226.ABI_02840"/>
<dbReference type="AlphaFoldDB" id="F4QIU3"/>
<keyword evidence="2 5" id="KW-0812">Transmembrane</keyword>
<protein>
    <submittedName>
        <fullName evidence="7">ABC transporter transmembrane region family protein</fullName>
    </submittedName>
</protein>
<dbReference type="Gene3D" id="1.20.1560.10">
    <property type="entry name" value="ABC transporter type 1, transmembrane domain"/>
    <property type="match status" value="1"/>
</dbReference>
<organism evidence="7 8">
    <name type="scientific">Asticcacaulis biprosthecium C19</name>
    <dbReference type="NCBI Taxonomy" id="715226"/>
    <lineage>
        <taxon>Bacteria</taxon>
        <taxon>Pseudomonadati</taxon>
        <taxon>Pseudomonadota</taxon>
        <taxon>Alphaproteobacteria</taxon>
        <taxon>Caulobacterales</taxon>
        <taxon>Caulobacteraceae</taxon>
        <taxon>Asticcacaulis</taxon>
    </lineage>
</organism>
<keyword evidence="3 5" id="KW-1133">Transmembrane helix</keyword>
<dbReference type="eggNOG" id="COG1132">
    <property type="taxonomic scope" value="Bacteria"/>
</dbReference>
<dbReference type="PROSITE" id="PS50929">
    <property type="entry name" value="ABC_TM1F"/>
    <property type="match status" value="1"/>
</dbReference>
<evidence type="ECO:0000256" key="5">
    <source>
        <dbReference type="SAM" id="Phobius"/>
    </source>
</evidence>
<dbReference type="GO" id="GO:0005886">
    <property type="term" value="C:plasma membrane"/>
    <property type="evidence" value="ECO:0007669"/>
    <property type="project" value="UniProtKB-SubCell"/>
</dbReference>
<dbReference type="PANTHER" id="PTHR24221">
    <property type="entry name" value="ATP-BINDING CASSETTE SUB-FAMILY B"/>
    <property type="match status" value="1"/>
</dbReference>